<feature type="region of interest" description="Disordered" evidence="1">
    <location>
        <begin position="787"/>
        <end position="817"/>
    </location>
</feature>
<feature type="transmembrane region" description="Helical" evidence="2">
    <location>
        <begin position="551"/>
        <end position="570"/>
    </location>
</feature>
<accession>A0A9K3CVD6</accession>
<feature type="transmembrane region" description="Helical" evidence="2">
    <location>
        <begin position="335"/>
        <end position="354"/>
    </location>
</feature>
<keyword evidence="2" id="KW-0812">Transmembrane</keyword>
<keyword evidence="2" id="KW-1133">Transmembrane helix</keyword>
<gene>
    <name evidence="3" type="ORF">KIPB_004635</name>
</gene>
<feature type="transmembrane region" description="Helical" evidence="2">
    <location>
        <begin position="591"/>
        <end position="608"/>
    </location>
</feature>
<proteinExistence type="predicted"/>
<comment type="caution">
    <text evidence="3">The sequence shown here is derived from an EMBL/GenBank/DDBJ whole genome shotgun (WGS) entry which is preliminary data.</text>
</comment>
<name>A0A9K3CVD6_9EUKA</name>
<feature type="transmembrane region" description="Helical" evidence="2">
    <location>
        <begin position="724"/>
        <end position="745"/>
    </location>
</feature>
<feature type="transmembrane region" description="Helical" evidence="2">
    <location>
        <begin position="385"/>
        <end position="404"/>
    </location>
</feature>
<reference evidence="3 4" key="1">
    <citation type="journal article" date="2018" name="PLoS ONE">
        <title>The draft genome of Kipferlia bialata reveals reductive genome evolution in fornicate parasites.</title>
        <authorList>
            <person name="Tanifuji G."/>
            <person name="Takabayashi S."/>
            <person name="Kume K."/>
            <person name="Takagi M."/>
            <person name="Nakayama T."/>
            <person name="Kamikawa R."/>
            <person name="Inagaki Y."/>
            <person name="Hashimoto T."/>
        </authorList>
    </citation>
    <scope>NUCLEOTIDE SEQUENCE [LARGE SCALE GENOMIC DNA]</scope>
    <source>
        <strain evidence="3">NY0173</strain>
    </source>
</reference>
<feature type="transmembrane region" description="Helical" evidence="2">
    <location>
        <begin position="641"/>
        <end position="661"/>
    </location>
</feature>
<feature type="non-terminal residue" evidence="3">
    <location>
        <position position="1"/>
    </location>
</feature>
<feature type="region of interest" description="Disordered" evidence="1">
    <location>
        <begin position="29"/>
        <end position="92"/>
    </location>
</feature>
<feature type="compositionally biased region" description="Polar residues" evidence="1">
    <location>
        <begin position="74"/>
        <end position="86"/>
    </location>
</feature>
<feature type="region of interest" description="Disordered" evidence="1">
    <location>
        <begin position="415"/>
        <end position="451"/>
    </location>
</feature>
<feature type="compositionally biased region" description="Low complexity" evidence="1">
    <location>
        <begin position="49"/>
        <end position="59"/>
    </location>
</feature>
<keyword evidence="4" id="KW-1185">Reference proteome</keyword>
<evidence type="ECO:0000256" key="1">
    <source>
        <dbReference type="SAM" id="MobiDB-lite"/>
    </source>
</evidence>
<evidence type="ECO:0000256" key="2">
    <source>
        <dbReference type="SAM" id="Phobius"/>
    </source>
</evidence>
<sequence>QGGVPRLTSWDHPLFRVVLTRTVVGILSEQQTQTQTQRSRAEAPPVPSSPNASASASMPGGCYQMSPARHGERQTQGGLSTQTQPLDMTGSDGIAPPSQTPQTLSHTSMAVAMQRARDNAPAHALSTEDIEGLEKEVTEYLTQRASTAGGMPMHPTFSHRLSSLLHSAPATVIRQGFYSGQTPVVPLFSHIEIGVLRLPQGLNTRTMLQTITSHPLLCRPGPKDQLDPHCAFSLMYTPPSASVSRGGQREEGVVTGMVARLARTDAEYIVSQHRASESERGVPVSDSVMSSMGWQGVEPSLVDWCHSNLLPKQSHEKRETINMDPHIRHAVKMSLTYVFVWLGLSIILLWSNWLEAFWNGFQSMNPLGVFKGEETVYPDTSPCGAFAMLLPVCYWIGELALCIAMRFTINGKQREGEGEREGEVMPDVVEEVPEEPVERGEEREADAETDAEERESVSTLSLFRVAVVASIVVCVALSLASAFLTYPVERGVTHHFQREAVARGYSIDIIEDADDIEDLPWVTLNDGKGNKFWDHIEAMLYSELCAPIMGLFPYTVSGLAGTAIGMYVGLLYATANAPSLNKSVRHHFNKLYWIAAILYAVGGVWALVSDSPGSFQGSMFLGQMGLIDGKGESLMFHTGNYELFLCAMELVVVIFVIDRVDLRKTQEEKDALAAKTLWLRRLGTYSLSCFVYDDIYFGLLQLLASVFNPTCLNDNGHLTECQGITAMFYFLIVGMATVFGLMHVFDLSLGTLSIDYPLSAITGLGAHIVERVVWVYDMIWWKRRQGKGGEAEGDEGTEDPRPKIGGPTLYKRVRPGMDKNHNNITVLSLVAKDPDQEEGGKAGTTV</sequence>
<organism evidence="3 4">
    <name type="scientific">Kipferlia bialata</name>
    <dbReference type="NCBI Taxonomy" id="797122"/>
    <lineage>
        <taxon>Eukaryota</taxon>
        <taxon>Metamonada</taxon>
        <taxon>Carpediemonas-like organisms</taxon>
        <taxon>Kipferlia</taxon>
    </lineage>
</organism>
<protein>
    <submittedName>
        <fullName evidence="3">Uncharacterized protein</fullName>
    </submittedName>
</protein>
<dbReference type="EMBL" id="BDIP01001006">
    <property type="protein sequence ID" value="GIQ83331.1"/>
    <property type="molecule type" value="Genomic_DNA"/>
</dbReference>
<feature type="transmembrane region" description="Helical" evidence="2">
    <location>
        <begin position="462"/>
        <end position="486"/>
    </location>
</feature>
<evidence type="ECO:0000313" key="4">
    <source>
        <dbReference type="Proteomes" id="UP000265618"/>
    </source>
</evidence>
<dbReference type="Proteomes" id="UP000265618">
    <property type="component" value="Unassembled WGS sequence"/>
</dbReference>
<keyword evidence="2" id="KW-0472">Membrane</keyword>
<dbReference type="AlphaFoldDB" id="A0A9K3CVD6"/>
<evidence type="ECO:0000313" key="3">
    <source>
        <dbReference type="EMBL" id="GIQ83331.1"/>
    </source>
</evidence>